<dbReference type="AlphaFoldDB" id="A0A369LXW0"/>
<dbReference type="GeneID" id="78360215"/>
<organism evidence="1 2">
    <name type="scientific">Gordonibacter pamelaeae</name>
    <dbReference type="NCBI Taxonomy" id="471189"/>
    <lineage>
        <taxon>Bacteria</taxon>
        <taxon>Bacillati</taxon>
        <taxon>Actinomycetota</taxon>
        <taxon>Coriobacteriia</taxon>
        <taxon>Eggerthellales</taxon>
        <taxon>Eggerthellaceae</taxon>
        <taxon>Gordonibacter</taxon>
    </lineage>
</organism>
<dbReference type="EMBL" id="PPTS01000006">
    <property type="protein sequence ID" value="RDB64230.1"/>
    <property type="molecule type" value="Genomic_DNA"/>
</dbReference>
<comment type="caution">
    <text evidence="1">The sequence shown here is derived from an EMBL/GenBank/DDBJ whole genome shotgun (WGS) entry which is preliminary data.</text>
</comment>
<evidence type="ECO:0008006" key="3">
    <source>
        <dbReference type="Google" id="ProtNLM"/>
    </source>
</evidence>
<name>A0A369LXW0_9ACTN</name>
<dbReference type="Pfam" id="PF06854">
    <property type="entry name" value="Phage_Gp15"/>
    <property type="match status" value="1"/>
</dbReference>
<reference evidence="1 2" key="1">
    <citation type="journal article" date="2018" name="Elife">
        <title>Discovery and characterization of a prevalent human gut bacterial enzyme sufficient for the inactivation of a family of plant toxins.</title>
        <authorList>
            <person name="Koppel N."/>
            <person name="Bisanz J.E."/>
            <person name="Pandelia M.E."/>
            <person name="Turnbaugh P.J."/>
            <person name="Balskus E.P."/>
        </authorList>
    </citation>
    <scope>NUCLEOTIDE SEQUENCE [LARGE SCALE GENOMIC DNA]</scope>
    <source>
        <strain evidence="1 2">3C</strain>
    </source>
</reference>
<protein>
    <recommendedName>
        <fullName evidence="3">Bacteriophage Gp15 protein</fullName>
    </recommendedName>
</protein>
<evidence type="ECO:0000313" key="1">
    <source>
        <dbReference type="EMBL" id="RDB64230.1"/>
    </source>
</evidence>
<evidence type="ECO:0000313" key="2">
    <source>
        <dbReference type="Proteomes" id="UP000254000"/>
    </source>
</evidence>
<dbReference type="Proteomes" id="UP000254000">
    <property type="component" value="Unassembled WGS sequence"/>
</dbReference>
<keyword evidence="2" id="KW-1185">Reference proteome</keyword>
<dbReference type="OrthoDB" id="3173222at2"/>
<accession>A0A369LXW0</accession>
<gene>
    <name evidence="1" type="ORF">C1877_10975</name>
</gene>
<sequence>MEPNILLERAPSAVPVGNACVPLNTSHRTGIQAMRLADDPFVGDEEKARALLFLYFGRPDGRTGRLALPDAVAENPQLGVEAALAFFNLNEPRPPEVPGTRPAAGTRVFDRDWDAGRVAADFQREYGLDLTDRGLRLHWWRFWSLLRNLSESSLTMQAVGVRGTVPDEKKMGREAVESLMRRKAALMLPARTEEEALQLTHLRYRWALEV</sequence>
<proteinExistence type="predicted"/>
<dbReference type="InterPro" id="IPR009660">
    <property type="entry name" value="Phage_A500_Gp15"/>
</dbReference>
<dbReference type="RefSeq" id="WP_015539481.1">
    <property type="nucleotide sequence ID" value="NZ_CABMMS010000006.1"/>
</dbReference>